<dbReference type="InterPro" id="IPR000014">
    <property type="entry name" value="PAS"/>
</dbReference>
<dbReference type="PROSITE" id="PS50112">
    <property type="entry name" value="PAS"/>
    <property type="match status" value="1"/>
</dbReference>
<feature type="region of interest" description="Disordered" evidence="1">
    <location>
        <begin position="966"/>
        <end position="1011"/>
    </location>
</feature>
<feature type="domain" description="PAS" evidence="3">
    <location>
        <begin position="666"/>
        <end position="714"/>
    </location>
</feature>
<feature type="transmembrane region" description="Helical" evidence="2">
    <location>
        <begin position="323"/>
        <end position="343"/>
    </location>
</feature>
<dbReference type="InterPro" id="IPR057352">
    <property type="entry name" value="TPR_TmcB/C"/>
</dbReference>
<protein>
    <submittedName>
        <fullName evidence="4">PAS domain S-box protein</fullName>
    </submittedName>
</protein>
<dbReference type="Proteomes" id="UP000054350">
    <property type="component" value="Unassembled WGS sequence"/>
</dbReference>
<feature type="transmembrane region" description="Helical" evidence="2">
    <location>
        <begin position="109"/>
        <end position="130"/>
    </location>
</feature>
<feature type="transmembrane region" description="Helical" evidence="2">
    <location>
        <begin position="350"/>
        <end position="373"/>
    </location>
</feature>
<dbReference type="VEuPathDB" id="FungiDB:AMAG_10980"/>
<accession>A0A0L0SS06</accession>
<feature type="region of interest" description="Disordered" evidence="1">
    <location>
        <begin position="15"/>
        <end position="78"/>
    </location>
</feature>
<feature type="compositionally biased region" description="Acidic residues" evidence="1">
    <location>
        <begin position="626"/>
        <end position="645"/>
    </location>
</feature>
<feature type="compositionally biased region" description="Low complexity" evidence="1">
    <location>
        <begin position="911"/>
        <end position="925"/>
    </location>
</feature>
<dbReference type="OrthoDB" id="542352at2759"/>
<dbReference type="Pfam" id="PF13426">
    <property type="entry name" value="PAS_9"/>
    <property type="match status" value="1"/>
</dbReference>
<keyword evidence="2" id="KW-1133">Transmembrane helix</keyword>
<organism evidence="4 5">
    <name type="scientific">Allomyces macrogynus (strain ATCC 38327)</name>
    <name type="common">Allomyces javanicus var. macrogynus</name>
    <dbReference type="NCBI Taxonomy" id="578462"/>
    <lineage>
        <taxon>Eukaryota</taxon>
        <taxon>Fungi</taxon>
        <taxon>Fungi incertae sedis</taxon>
        <taxon>Blastocladiomycota</taxon>
        <taxon>Blastocladiomycetes</taxon>
        <taxon>Blastocladiales</taxon>
        <taxon>Blastocladiaceae</taxon>
        <taxon>Allomyces</taxon>
    </lineage>
</organism>
<evidence type="ECO:0000313" key="5">
    <source>
        <dbReference type="Proteomes" id="UP000054350"/>
    </source>
</evidence>
<keyword evidence="2" id="KW-0472">Membrane</keyword>
<feature type="transmembrane region" description="Helical" evidence="2">
    <location>
        <begin position="164"/>
        <end position="183"/>
    </location>
</feature>
<dbReference type="EMBL" id="GG745347">
    <property type="protein sequence ID" value="KNE65338.1"/>
    <property type="molecule type" value="Genomic_DNA"/>
</dbReference>
<dbReference type="eggNOG" id="ENOG502S0RD">
    <property type="taxonomic scope" value="Eukaryota"/>
</dbReference>
<feature type="transmembrane region" description="Helical" evidence="2">
    <location>
        <begin position="1221"/>
        <end position="1239"/>
    </location>
</feature>
<name>A0A0L0SS06_ALLM3</name>
<reference evidence="4 5" key="1">
    <citation type="submission" date="2009-11" db="EMBL/GenBank/DDBJ databases">
        <title>Annotation of Allomyces macrogynus ATCC 38327.</title>
        <authorList>
            <consortium name="The Broad Institute Genome Sequencing Platform"/>
            <person name="Russ C."/>
            <person name="Cuomo C."/>
            <person name="Burger G."/>
            <person name="Gray M.W."/>
            <person name="Holland P.W.H."/>
            <person name="King N."/>
            <person name="Lang F.B.F."/>
            <person name="Roger A.J."/>
            <person name="Ruiz-Trillo I."/>
            <person name="Young S.K."/>
            <person name="Zeng Q."/>
            <person name="Gargeya S."/>
            <person name="Fitzgerald M."/>
            <person name="Haas B."/>
            <person name="Abouelleil A."/>
            <person name="Alvarado L."/>
            <person name="Arachchi H.M."/>
            <person name="Berlin A."/>
            <person name="Chapman S.B."/>
            <person name="Gearin G."/>
            <person name="Goldberg J."/>
            <person name="Griggs A."/>
            <person name="Gujja S."/>
            <person name="Hansen M."/>
            <person name="Heiman D."/>
            <person name="Howarth C."/>
            <person name="Larimer J."/>
            <person name="Lui A."/>
            <person name="MacDonald P.J.P."/>
            <person name="McCowen C."/>
            <person name="Montmayeur A."/>
            <person name="Murphy C."/>
            <person name="Neiman D."/>
            <person name="Pearson M."/>
            <person name="Priest M."/>
            <person name="Roberts A."/>
            <person name="Saif S."/>
            <person name="Shea T."/>
            <person name="Sisk P."/>
            <person name="Stolte C."/>
            <person name="Sykes S."/>
            <person name="Wortman J."/>
            <person name="Nusbaum C."/>
            <person name="Birren B."/>
        </authorList>
    </citation>
    <scope>NUCLEOTIDE SEQUENCE [LARGE SCALE GENOMIC DNA]</scope>
    <source>
        <strain evidence="4 5">ATCC 38327</strain>
    </source>
</reference>
<sequence>MAPITLQLTEAPSANYAYGPSSMQPPLPVSPGGAGPGAGSNTGIASASSANPYITPGVPATPNGGMDQEEEDFSSDAGEPQELTLEEVLLSLKNGLFGMLFVIIKESRVPPFMVVLLMVVDVLQIFNFPFNVHVGFKWPNAEWFVQFLEIWTFEEQILATQHHMAFTLFASLLGVVFANALYVGFSFYRGHIRWLWTLRTLRSVLNLCCTVFYIPILNSFTKMLIICKDDAGTVISCWSGSALVVSVSAIVLGALFMMLTFMVTATFFEQEPGGKDVLSRPHARIDVAHLLIRTYLTILFTAFKRSSEEEAHQHPLLPWQTWLLVGSLVVLSTVITGLFAWFPPYYQFKYSLLQTCLMAAWSYACWCLLYLQIRPNEELGILYFLTVPIVVALVAAAQFWRRRWLLAVDISQLSDSLSIELKTRFHLAEKGLLFKMQDMELSDQPLTDLSLFNRVKDISVMYTDAVKRMPDSALLHLFWAEFYLLFLRNRHMALTNYARVESKSTSFDVQFLVFRRRKLLSENFAGDAINFIAYEQFLSLATRYERRVTLNQTRFWAELLRKSVDIARLHKLAAAISNEITITQDNYVRVLKLNPNSPQVLRVYANFLIEVLNDVKLGRELQERADDLDDDDDGDGNGDGEDSLDLDLFSEDNMVLTISGVPESIGQIVQVNNLALKTLGYKKTELMGRNIASIIPEPFATPHDEYLLRYLETGFSKIVERTRKVLCVTKQGYLLPVMLMVKQVAQKNRSAGFLGVMRVLPPTAEDYILMNGREEVTGFSPGITQWFGVTPPPRVLTGATSTSTDGTSTHPPMHVSEILPRYAEMKEQYFSRAGAVVSFTTKKGVPPGKPGYKMNAEVQISHADIPAPDASASVRMTMAAVLVFKPDADDAMGPPPIITRSRAALNDMSDDSPLTSSRSLRRTNSGQSTALSQRKDMPMGFMDEAEFDSKVPGVGTAPRRRRSMALRGANDGMSDTESQSGGGGGGVTRRGASDARSKASSMGGGGAQSPDHVKNVLVRKNVAISNRLRWLRYSFLAIMALLIALAVRSYWTTTSLYRAYQTRLQQITLEHAVALDAVSLAYGVRTLDLAASGLANTTAVAWARHDIAARATSVAEIATELAALLPAADYYAQYFAGGITVDLVTRLATGIKTTPVGLLDAANALESTAEQIIASAGAPLRRFVDLLMDNAPTAVPAAFVQHTDGFNADFEQISASLRLEVIVSVLPVVLYVVTVLLLIRPVYGAIQREKDHFLYMFRAIPRHVVRAIHEQWQRRFEKLTGDTEQDAGDMPFRAESPITAVNPPPGGGSFRDLGKPGLDVTDRLVSAASGAAAGNESLMFLAPRQSTGDAEAGARAAATSRGGGAGGRARRSCAETCHGIAQAWVQALHELASSLKRACNRKYSMLFVLTMAYFLAASLMAYSFQRTALSRGYEVKWSTRLPYLSRQLTFYLREAAVPTNASTGVTVYQSAAECTAKVAALSAQLTALDQGLMYGSNELGLDGFAGFSLSAISSLFLTSACTSGSPADCTTFNQGVMKNGLHTVFREYRALVDQALVLLQSGGITTIDVVTSPPFSTLWALDYVYLPAAFEAMSQQYVTQSTQSLNQFYLVYLVLTIIYAVLLVGLYVLYYRAHITQLGTSAMRTHVMLFLIPIEVINNVESIQRYLRS</sequence>
<gene>
    <name evidence="4" type="ORF">AMAG_10980</name>
</gene>
<dbReference type="InterPro" id="IPR052994">
    <property type="entry name" value="Tiny_macrocysts_regulators"/>
</dbReference>
<dbReference type="SUPFAM" id="SSF55785">
    <property type="entry name" value="PYP-like sensor domain (PAS domain)"/>
    <property type="match status" value="1"/>
</dbReference>
<feature type="region of interest" description="Disordered" evidence="1">
    <location>
        <begin position="889"/>
        <end position="938"/>
    </location>
</feature>
<feature type="transmembrane region" description="Helical" evidence="2">
    <location>
        <begin position="379"/>
        <end position="400"/>
    </location>
</feature>
<feature type="transmembrane region" description="Helical" evidence="2">
    <location>
        <begin position="204"/>
        <end position="226"/>
    </location>
</feature>
<feature type="transmembrane region" description="Helical" evidence="2">
    <location>
        <begin position="1609"/>
        <end position="1630"/>
    </location>
</feature>
<dbReference type="Pfam" id="PF25474">
    <property type="entry name" value="TPR_TmcB"/>
    <property type="match status" value="1"/>
</dbReference>
<evidence type="ECO:0000259" key="3">
    <source>
        <dbReference type="PROSITE" id="PS50112"/>
    </source>
</evidence>
<feature type="transmembrane region" description="Helical" evidence="2">
    <location>
        <begin position="1403"/>
        <end position="1424"/>
    </location>
</feature>
<feature type="region of interest" description="Disordered" evidence="1">
    <location>
        <begin position="1283"/>
        <end position="1307"/>
    </location>
</feature>
<dbReference type="NCBIfam" id="TIGR00229">
    <property type="entry name" value="sensory_box"/>
    <property type="match status" value="1"/>
</dbReference>
<dbReference type="PANTHER" id="PTHR31600:SF2">
    <property type="entry name" value="GAMETE ENRICHED GENE 10 PROTEIN-RELATED"/>
    <property type="match status" value="1"/>
</dbReference>
<evidence type="ECO:0000256" key="2">
    <source>
        <dbReference type="SAM" id="Phobius"/>
    </source>
</evidence>
<keyword evidence="5" id="KW-1185">Reference proteome</keyword>
<feature type="compositionally biased region" description="Polar residues" evidence="1">
    <location>
        <begin position="41"/>
        <end position="52"/>
    </location>
</feature>
<evidence type="ECO:0000256" key="1">
    <source>
        <dbReference type="SAM" id="MobiDB-lite"/>
    </source>
</evidence>
<feature type="region of interest" description="Disordered" evidence="1">
    <location>
        <begin position="624"/>
        <end position="645"/>
    </location>
</feature>
<dbReference type="InterPro" id="IPR035965">
    <property type="entry name" value="PAS-like_dom_sf"/>
</dbReference>
<dbReference type="Gene3D" id="3.30.450.20">
    <property type="entry name" value="PAS domain"/>
    <property type="match status" value="1"/>
</dbReference>
<dbReference type="STRING" id="578462.A0A0L0SS06"/>
<evidence type="ECO:0000313" key="4">
    <source>
        <dbReference type="EMBL" id="KNE65338.1"/>
    </source>
</evidence>
<reference evidence="5" key="2">
    <citation type="submission" date="2009-11" db="EMBL/GenBank/DDBJ databases">
        <title>The Genome Sequence of Allomyces macrogynus strain ATCC 38327.</title>
        <authorList>
            <consortium name="The Broad Institute Genome Sequencing Platform"/>
            <person name="Russ C."/>
            <person name="Cuomo C."/>
            <person name="Shea T."/>
            <person name="Young S.K."/>
            <person name="Zeng Q."/>
            <person name="Koehrsen M."/>
            <person name="Haas B."/>
            <person name="Borodovsky M."/>
            <person name="Guigo R."/>
            <person name="Alvarado L."/>
            <person name="Berlin A."/>
            <person name="Borenstein D."/>
            <person name="Chen Z."/>
            <person name="Engels R."/>
            <person name="Freedman E."/>
            <person name="Gellesch M."/>
            <person name="Goldberg J."/>
            <person name="Griggs A."/>
            <person name="Gujja S."/>
            <person name="Heiman D."/>
            <person name="Hepburn T."/>
            <person name="Howarth C."/>
            <person name="Jen D."/>
            <person name="Larson L."/>
            <person name="Lewis B."/>
            <person name="Mehta T."/>
            <person name="Park D."/>
            <person name="Pearson M."/>
            <person name="Roberts A."/>
            <person name="Saif S."/>
            <person name="Shenoy N."/>
            <person name="Sisk P."/>
            <person name="Stolte C."/>
            <person name="Sykes S."/>
            <person name="Walk T."/>
            <person name="White J."/>
            <person name="Yandava C."/>
            <person name="Burger G."/>
            <person name="Gray M.W."/>
            <person name="Holland P.W.H."/>
            <person name="King N."/>
            <person name="Lang F.B.F."/>
            <person name="Roger A.J."/>
            <person name="Ruiz-Trillo I."/>
            <person name="Lander E."/>
            <person name="Nusbaum C."/>
        </authorList>
    </citation>
    <scope>NUCLEOTIDE SEQUENCE [LARGE SCALE GENOMIC DNA]</scope>
    <source>
        <strain evidence="5">ATCC 38327</strain>
    </source>
</reference>
<dbReference type="PANTHER" id="PTHR31600">
    <property type="entry name" value="TINY MACROCYSTS PROTEIN B-RELATED"/>
    <property type="match status" value="1"/>
</dbReference>
<dbReference type="CDD" id="cd00130">
    <property type="entry name" value="PAS"/>
    <property type="match status" value="1"/>
</dbReference>
<keyword evidence="2" id="KW-0812">Transmembrane</keyword>
<proteinExistence type="predicted"/>
<feature type="transmembrane region" description="Helical" evidence="2">
    <location>
        <begin position="238"/>
        <end position="264"/>
    </location>
</feature>